<feature type="transmembrane region" description="Helical" evidence="7">
    <location>
        <begin position="564"/>
        <end position="589"/>
    </location>
</feature>
<accession>C7MPF2</accession>
<dbReference type="GO" id="GO:0140359">
    <property type="term" value="F:ABC-type transporter activity"/>
    <property type="evidence" value="ECO:0007669"/>
    <property type="project" value="InterPro"/>
</dbReference>
<evidence type="ECO:0000259" key="8">
    <source>
        <dbReference type="Pfam" id="PF12698"/>
    </source>
</evidence>
<dbReference type="Gene3D" id="3.40.1710.10">
    <property type="entry name" value="abc type-2 transporter like domain"/>
    <property type="match status" value="1"/>
</dbReference>
<dbReference type="InterPro" id="IPR051328">
    <property type="entry name" value="T7SS_ABC-Transporter"/>
</dbReference>
<dbReference type="eggNOG" id="COG1511">
    <property type="taxonomic scope" value="Bacteria"/>
</dbReference>
<dbReference type="NCBIfam" id="TIGR03062">
    <property type="entry name" value="pip_yhgE_Cterm"/>
    <property type="match status" value="1"/>
</dbReference>
<feature type="coiled-coil region" evidence="5">
    <location>
        <begin position="433"/>
        <end position="460"/>
    </location>
</feature>
<evidence type="ECO:0000256" key="5">
    <source>
        <dbReference type="SAM" id="Coils"/>
    </source>
</evidence>
<protein>
    <submittedName>
        <fullName evidence="9">YhgE/Pip-like protein</fullName>
    </submittedName>
</protein>
<dbReference type="PANTHER" id="PTHR43077">
    <property type="entry name" value="TRANSPORT PERMEASE YVFS-RELATED"/>
    <property type="match status" value="1"/>
</dbReference>
<evidence type="ECO:0000256" key="3">
    <source>
        <dbReference type="ARBA" id="ARBA00022989"/>
    </source>
</evidence>
<evidence type="ECO:0000256" key="4">
    <source>
        <dbReference type="ARBA" id="ARBA00023136"/>
    </source>
</evidence>
<organism evidence="9 10">
    <name type="scientific">Cryptobacterium curtum (strain ATCC 700683 / DSM 15641 / CCUG 43107 / 12-3)</name>
    <dbReference type="NCBI Taxonomy" id="469378"/>
    <lineage>
        <taxon>Bacteria</taxon>
        <taxon>Bacillati</taxon>
        <taxon>Actinomycetota</taxon>
        <taxon>Coriobacteriia</taxon>
        <taxon>Eggerthellales</taxon>
        <taxon>Eggerthellaceae</taxon>
        <taxon>Cryptobacterium</taxon>
    </lineage>
</organism>
<keyword evidence="2 7" id="KW-0812">Transmembrane</keyword>
<dbReference type="Pfam" id="PF12698">
    <property type="entry name" value="ABC2_membrane_3"/>
    <property type="match status" value="2"/>
</dbReference>
<evidence type="ECO:0000256" key="7">
    <source>
        <dbReference type="SAM" id="Phobius"/>
    </source>
</evidence>
<dbReference type="OrthoDB" id="9811483at2"/>
<dbReference type="InterPro" id="IPR013525">
    <property type="entry name" value="ABC2_TM"/>
</dbReference>
<feature type="transmembrane region" description="Helical" evidence="7">
    <location>
        <begin position="21"/>
        <end position="41"/>
    </location>
</feature>
<feature type="transmembrane region" description="Helical" evidence="7">
    <location>
        <begin position="525"/>
        <end position="543"/>
    </location>
</feature>
<gene>
    <name evidence="9" type="ordered locus">Ccur_11010</name>
</gene>
<name>C7MPF2_CRYCD</name>
<evidence type="ECO:0000256" key="1">
    <source>
        <dbReference type="ARBA" id="ARBA00004141"/>
    </source>
</evidence>
<dbReference type="GO" id="GO:0016020">
    <property type="term" value="C:membrane"/>
    <property type="evidence" value="ECO:0007669"/>
    <property type="project" value="UniProtKB-SubCell"/>
</dbReference>
<dbReference type="Proteomes" id="UP000000954">
    <property type="component" value="Chromosome"/>
</dbReference>
<feature type="compositionally biased region" description="Low complexity" evidence="6">
    <location>
        <begin position="236"/>
        <end position="246"/>
    </location>
</feature>
<dbReference type="HOGENOM" id="CLU_004534_2_0_11"/>
<dbReference type="InterPro" id="IPR017501">
    <property type="entry name" value="Phage_infect_YhgE_C"/>
</dbReference>
<keyword evidence="5" id="KW-0175">Coiled coil</keyword>
<dbReference type="InterPro" id="IPR017500">
    <property type="entry name" value="Phage_infect_YhgE_N"/>
</dbReference>
<feature type="domain" description="ABC-2 type transporter transmembrane" evidence="8">
    <location>
        <begin position="356"/>
        <end position="701"/>
    </location>
</feature>
<reference evidence="9 10" key="1">
    <citation type="journal article" date="2009" name="Stand. Genomic Sci.">
        <title>Complete genome sequence of Cryptobacterium curtum type strain (12-3).</title>
        <authorList>
            <person name="Mavrommatis K."/>
            <person name="Pukall R."/>
            <person name="Rohde C."/>
            <person name="Chen F."/>
            <person name="Sims D."/>
            <person name="Brettin T."/>
            <person name="Kuske C."/>
            <person name="Detter J.C."/>
            <person name="Han C."/>
            <person name="Lapidus A."/>
            <person name="Copeland A."/>
            <person name="Glavina Del Rio T."/>
            <person name="Nolan M."/>
            <person name="Lucas S."/>
            <person name="Tice H."/>
            <person name="Cheng J.F."/>
            <person name="Bruce D."/>
            <person name="Goodwin L."/>
            <person name="Pitluck S."/>
            <person name="Ovchinnikova G."/>
            <person name="Pati A."/>
            <person name="Ivanova N."/>
            <person name="Chen A."/>
            <person name="Palaniappan K."/>
            <person name="Chain P."/>
            <person name="D'haeseleer P."/>
            <person name="Goker M."/>
            <person name="Bristow J."/>
            <person name="Eisen J.A."/>
            <person name="Markowitz V."/>
            <person name="Hugenholtz P."/>
            <person name="Rohde M."/>
            <person name="Klenk H.P."/>
            <person name="Kyrpides N.C."/>
        </authorList>
    </citation>
    <scope>NUCLEOTIDE SEQUENCE [LARGE SCALE GENOMIC DNA]</scope>
    <source>
        <strain evidence="10">ATCC 700683 / DSM 15641 / 12-3</strain>
    </source>
</reference>
<feature type="transmembrane region" description="Helical" evidence="7">
    <location>
        <begin position="595"/>
        <end position="616"/>
    </location>
</feature>
<feature type="domain" description="ABC-2 type transporter transmembrane" evidence="8">
    <location>
        <begin position="29"/>
        <end position="196"/>
    </location>
</feature>
<evidence type="ECO:0000256" key="2">
    <source>
        <dbReference type="ARBA" id="ARBA00022692"/>
    </source>
</evidence>
<dbReference type="EMBL" id="CP001682">
    <property type="protein sequence ID" value="ACU94792.1"/>
    <property type="molecule type" value="Genomic_DNA"/>
</dbReference>
<keyword evidence="4 7" id="KW-0472">Membrane</keyword>
<dbReference type="NCBIfam" id="TIGR03061">
    <property type="entry name" value="pip_yhgE_Nterm"/>
    <property type="match status" value="1"/>
</dbReference>
<proteinExistence type="predicted"/>
<comment type="subcellular location">
    <subcellularLocation>
        <location evidence="1">Membrane</location>
        <topology evidence="1">Multi-pass membrane protein</topology>
    </subcellularLocation>
</comment>
<keyword evidence="3 7" id="KW-1133">Transmembrane helix</keyword>
<evidence type="ECO:0000256" key="6">
    <source>
        <dbReference type="SAM" id="MobiDB-lite"/>
    </source>
</evidence>
<dbReference type="PANTHER" id="PTHR43077:SF10">
    <property type="entry name" value="TRANSPORT PERMEASE PROTEIN"/>
    <property type="match status" value="1"/>
</dbReference>
<evidence type="ECO:0000313" key="9">
    <source>
        <dbReference type="EMBL" id="ACU94792.1"/>
    </source>
</evidence>
<feature type="transmembrane region" description="Helical" evidence="7">
    <location>
        <begin position="682"/>
        <end position="703"/>
    </location>
</feature>
<dbReference type="STRING" id="469378.Ccur_11010"/>
<feature type="transmembrane region" description="Helical" evidence="7">
    <location>
        <begin position="628"/>
        <end position="647"/>
    </location>
</feature>
<sequence>MISMRNVFRMFVDDLRLGLHSPISTLILVGLILLPVMYAWLNTAASWDPYNNTQGLKVAVVNDDEGYKGDFLPLRVNTGDSVVSSLRANDSFSWEFVDNDTAMEGVRSGRYYAALVIPSSFSADLMSLFSPNVEHSSIIYYTNEKENPIAPRITDAGAGVIQESIREQFTSTVSEVALSLSSDLVDFSQSDQLASYIERMGNSIDTASSDIHDAADRIRSFSRVMGATRSLVDSSASVMDSASDSSTRMQNAISSSEDSLSSTASSLEGSVDAVSQALSKSAESFDSLGGQANQAFDAIGDSSQTASAQLRTLANRVLVIKQSYDSLATALESVNTGHAFDAVITQIREASRIQGDLAQNLADTADSIDSGVSDSSTRRQQVADLIAQAKQGINAAKTDYNGDLTSSVGQLKQSLAQVSGSAQTISSDLDATMASLSDATDSLSARLASAQEQLDQAAKELDGSADYLKEVKEKLSDALASGDVDKIKAIIDGDTTSLADYLASPISMERQGIFPVENNGSSMSSFYTMLTLWVGAVILVVMLEGHLNESRRAQYPKLKPREEFFGRFGIFSLLGLGQSLVVCLGDLFFLKIQCVHPVLFVLAGVLIGQMFCFFIYTLVVSFGNVGKAISVILLVMQVAGSGGIFPIEMSDTIFQDIYPWLPFVHGMRAMQSCVAGIYGMEYVSGLLAVSSLVALSLLLGLIIRKPIAQSNQMLRRKLEETKLM</sequence>
<dbReference type="KEGG" id="ccu:Ccur_11010"/>
<dbReference type="AlphaFoldDB" id="C7MPF2"/>
<evidence type="ECO:0000313" key="10">
    <source>
        <dbReference type="Proteomes" id="UP000000954"/>
    </source>
</evidence>
<feature type="region of interest" description="Disordered" evidence="6">
    <location>
        <begin position="236"/>
        <end position="261"/>
    </location>
</feature>
<keyword evidence="10" id="KW-1185">Reference proteome</keyword>